<sequence length="53" mass="5839">MSNYTLDKKPAFFRVANAEVFFEAEAMETEAVVGALASDVEVDAELDAILNER</sequence>
<proteinExistence type="predicted"/>
<dbReference type="EMBL" id="JAMZDX010000007">
    <property type="protein sequence ID" value="MCP2313624.1"/>
    <property type="molecule type" value="Genomic_DNA"/>
</dbReference>
<organism evidence="1 2">
    <name type="scientific">Kitasatospora paracochleata</name>
    <dbReference type="NCBI Taxonomy" id="58354"/>
    <lineage>
        <taxon>Bacteria</taxon>
        <taxon>Bacillati</taxon>
        <taxon>Actinomycetota</taxon>
        <taxon>Actinomycetes</taxon>
        <taxon>Kitasatosporales</taxon>
        <taxon>Streptomycetaceae</taxon>
        <taxon>Kitasatospora</taxon>
    </lineage>
</organism>
<dbReference type="Proteomes" id="UP001206483">
    <property type="component" value="Unassembled WGS sequence"/>
</dbReference>
<gene>
    <name evidence="1" type="ORF">FHR36_006823</name>
</gene>
<evidence type="ECO:0000313" key="1">
    <source>
        <dbReference type="EMBL" id="MCP2313624.1"/>
    </source>
</evidence>
<reference evidence="1 2" key="1">
    <citation type="submission" date="2022-06" db="EMBL/GenBank/DDBJ databases">
        <title>Sequencing the genomes of 1000 actinobacteria strains.</title>
        <authorList>
            <person name="Klenk H.-P."/>
        </authorList>
    </citation>
    <scope>NUCLEOTIDE SEQUENCE [LARGE SCALE GENOMIC DNA]</scope>
    <source>
        <strain evidence="1 2">DSM 41656</strain>
    </source>
</reference>
<evidence type="ECO:0000313" key="2">
    <source>
        <dbReference type="Proteomes" id="UP001206483"/>
    </source>
</evidence>
<comment type="caution">
    <text evidence="1">The sequence shown here is derived from an EMBL/GenBank/DDBJ whole genome shotgun (WGS) entry which is preliminary data.</text>
</comment>
<name>A0ABT1J8V7_9ACTN</name>
<accession>A0ABT1J8V7</accession>
<dbReference type="RefSeq" id="WP_253803667.1">
    <property type="nucleotide sequence ID" value="NZ_BAAAUB010000017.1"/>
</dbReference>
<keyword evidence="2" id="KW-1185">Reference proteome</keyword>
<protein>
    <submittedName>
        <fullName evidence="1">Uncharacterized protein</fullName>
    </submittedName>
</protein>